<evidence type="ECO:0000313" key="12">
    <source>
        <dbReference type="Proteomes" id="UP001165079"/>
    </source>
</evidence>
<organism evidence="11 12">
    <name type="scientific">Actinorhabdospora filicis</name>
    <dbReference type="NCBI Taxonomy" id="1785913"/>
    <lineage>
        <taxon>Bacteria</taxon>
        <taxon>Bacillati</taxon>
        <taxon>Actinomycetota</taxon>
        <taxon>Actinomycetes</taxon>
        <taxon>Micromonosporales</taxon>
        <taxon>Micromonosporaceae</taxon>
        <taxon>Actinorhabdospora</taxon>
    </lineage>
</organism>
<name>A0A9W6SL20_9ACTN</name>
<keyword evidence="9" id="KW-1133">Transmembrane helix</keyword>
<proteinExistence type="predicted"/>
<keyword evidence="3" id="KW-0597">Phosphoprotein</keyword>
<keyword evidence="8" id="KW-0902">Two-component regulatory system</keyword>
<dbReference type="RefSeq" id="WP_285662849.1">
    <property type="nucleotide sequence ID" value="NZ_BSTX01000001.1"/>
</dbReference>
<accession>A0A9W6SL20</accession>
<evidence type="ECO:0000256" key="5">
    <source>
        <dbReference type="ARBA" id="ARBA00022741"/>
    </source>
</evidence>
<feature type="transmembrane region" description="Helical" evidence="9">
    <location>
        <begin position="79"/>
        <end position="100"/>
    </location>
</feature>
<dbReference type="Proteomes" id="UP001165079">
    <property type="component" value="Unassembled WGS sequence"/>
</dbReference>
<dbReference type="PANTHER" id="PTHR24421:SF10">
    <property type="entry name" value="NITRATE_NITRITE SENSOR PROTEIN NARQ"/>
    <property type="match status" value="1"/>
</dbReference>
<keyword evidence="9" id="KW-0472">Membrane</keyword>
<keyword evidence="5" id="KW-0547">Nucleotide-binding</keyword>
<evidence type="ECO:0000256" key="8">
    <source>
        <dbReference type="ARBA" id="ARBA00023012"/>
    </source>
</evidence>
<keyword evidence="7" id="KW-0067">ATP-binding</keyword>
<dbReference type="GO" id="GO:0016020">
    <property type="term" value="C:membrane"/>
    <property type="evidence" value="ECO:0007669"/>
    <property type="project" value="InterPro"/>
</dbReference>
<sequence length="383" mass="39876">MSAHPWLVPPLADGRRTSRDWAVDVGCVLAAAMVAVFTVAGDLMSAPGGWTAVDVAGAALACAALWFRRRWPVPVAAGILAVSAVAPAAAGAAGVAMYTVAVYRRFPAAAAVCASAVPVAALRYLLRPVTGLPWSVWLLVNALAAMSVLAWGMFARARRGLMLELAERARRAEAEQRERAEAVRRAERGRIAREMHDALAHRLSLLSLQAGALEYASPEAAEAAGVIRASAHQALEDLRDVIVVLREDGPVAHAGLSELPALAAETRAAGTPVDLDDRVGDAVGLPERAGRAVHHIVREALTNARKHAPGEPVNVLVYGAEGEGITVVVRQPLPAPGASPSAIPGTGTGLIGLAERAALAGGRLSHGPEEGDFAVRAWLPWPS</sequence>
<evidence type="ECO:0000256" key="6">
    <source>
        <dbReference type="ARBA" id="ARBA00022777"/>
    </source>
</evidence>
<dbReference type="EC" id="2.7.13.3" evidence="2"/>
<keyword evidence="6 11" id="KW-0418">Kinase</keyword>
<dbReference type="Gene3D" id="3.30.565.10">
    <property type="entry name" value="Histidine kinase-like ATPase, C-terminal domain"/>
    <property type="match status" value="1"/>
</dbReference>
<dbReference type="EMBL" id="BSTX01000001">
    <property type="protein sequence ID" value="GLZ77762.1"/>
    <property type="molecule type" value="Genomic_DNA"/>
</dbReference>
<evidence type="ECO:0000313" key="11">
    <source>
        <dbReference type="EMBL" id="GLZ77762.1"/>
    </source>
</evidence>
<feature type="transmembrane region" description="Helical" evidence="9">
    <location>
        <begin position="132"/>
        <end position="154"/>
    </location>
</feature>
<evidence type="ECO:0000259" key="10">
    <source>
        <dbReference type="Pfam" id="PF07730"/>
    </source>
</evidence>
<evidence type="ECO:0000256" key="3">
    <source>
        <dbReference type="ARBA" id="ARBA00022553"/>
    </source>
</evidence>
<dbReference type="Pfam" id="PF07730">
    <property type="entry name" value="HisKA_3"/>
    <property type="match status" value="1"/>
</dbReference>
<keyword evidence="12" id="KW-1185">Reference proteome</keyword>
<reference evidence="11" key="1">
    <citation type="submission" date="2023-03" db="EMBL/GenBank/DDBJ databases">
        <title>Actinorhabdospora filicis NBRC 111898.</title>
        <authorList>
            <person name="Ichikawa N."/>
            <person name="Sato H."/>
            <person name="Tonouchi N."/>
        </authorList>
    </citation>
    <scope>NUCLEOTIDE SEQUENCE</scope>
    <source>
        <strain evidence="11">NBRC 111898</strain>
    </source>
</reference>
<dbReference type="AlphaFoldDB" id="A0A9W6SL20"/>
<dbReference type="InterPro" id="IPR050482">
    <property type="entry name" value="Sensor_HK_TwoCompSys"/>
</dbReference>
<feature type="transmembrane region" description="Helical" evidence="9">
    <location>
        <begin position="21"/>
        <end position="41"/>
    </location>
</feature>
<dbReference type="CDD" id="cd16917">
    <property type="entry name" value="HATPase_UhpB-NarQ-NarX-like"/>
    <property type="match status" value="1"/>
</dbReference>
<dbReference type="GO" id="GO:0000155">
    <property type="term" value="F:phosphorelay sensor kinase activity"/>
    <property type="evidence" value="ECO:0007669"/>
    <property type="project" value="InterPro"/>
</dbReference>
<evidence type="ECO:0000256" key="7">
    <source>
        <dbReference type="ARBA" id="ARBA00022840"/>
    </source>
</evidence>
<evidence type="ECO:0000256" key="4">
    <source>
        <dbReference type="ARBA" id="ARBA00022679"/>
    </source>
</evidence>
<dbReference type="PANTHER" id="PTHR24421">
    <property type="entry name" value="NITRATE/NITRITE SENSOR PROTEIN NARX-RELATED"/>
    <property type="match status" value="1"/>
</dbReference>
<evidence type="ECO:0000256" key="2">
    <source>
        <dbReference type="ARBA" id="ARBA00012438"/>
    </source>
</evidence>
<dbReference type="GO" id="GO:0005524">
    <property type="term" value="F:ATP binding"/>
    <property type="evidence" value="ECO:0007669"/>
    <property type="project" value="UniProtKB-KW"/>
</dbReference>
<dbReference type="InterPro" id="IPR036890">
    <property type="entry name" value="HATPase_C_sf"/>
</dbReference>
<feature type="transmembrane region" description="Helical" evidence="9">
    <location>
        <begin position="106"/>
        <end position="125"/>
    </location>
</feature>
<keyword evidence="9" id="KW-0812">Transmembrane</keyword>
<comment type="caution">
    <text evidence="11">The sequence shown here is derived from an EMBL/GenBank/DDBJ whole genome shotgun (WGS) entry which is preliminary data.</text>
</comment>
<comment type="catalytic activity">
    <reaction evidence="1">
        <text>ATP + protein L-histidine = ADP + protein N-phospho-L-histidine.</text>
        <dbReference type="EC" id="2.7.13.3"/>
    </reaction>
</comment>
<keyword evidence="4" id="KW-0808">Transferase</keyword>
<protein>
    <recommendedName>
        <fullName evidence="2">histidine kinase</fullName>
        <ecNumber evidence="2">2.7.13.3</ecNumber>
    </recommendedName>
</protein>
<dbReference type="SUPFAM" id="SSF55874">
    <property type="entry name" value="ATPase domain of HSP90 chaperone/DNA topoisomerase II/histidine kinase"/>
    <property type="match status" value="1"/>
</dbReference>
<feature type="domain" description="Signal transduction histidine kinase subgroup 3 dimerisation and phosphoacceptor" evidence="10">
    <location>
        <begin position="187"/>
        <end position="248"/>
    </location>
</feature>
<dbReference type="Gene3D" id="1.20.5.1930">
    <property type="match status" value="1"/>
</dbReference>
<dbReference type="InterPro" id="IPR011712">
    <property type="entry name" value="Sig_transdc_His_kin_sub3_dim/P"/>
</dbReference>
<gene>
    <name evidence="11" type="ORF">Afil01_25690</name>
</gene>
<dbReference type="GO" id="GO:0046983">
    <property type="term" value="F:protein dimerization activity"/>
    <property type="evidence" value="ECO:0007669"/>
    <property type="project" value="InterPro"/>
</dbReference>
<evidence type="ECO:0000256" key="1">
    <source>
        <dbReference type="ARBA" id="ARBA00000085"/>
    </source>
</evidence>
<feature type="transmembrane region" description="Helical" evidence="9">
    <location>
        <begin position="47"/>
        <end position="67"/>
    </location>
</feature>
<evidence type="ECO:0000256" key="9">
    <source>
        <dbReference type="SAM" id="Phobius"/>
    </source>
</evidence>